<dbReference type="GO" id="GO:0070773">
    <property type="term" value="F:protein-N-terminal glutamine amidohydrolase activity"/>
    <property type="evidence" value="ECO:0007669"/>
    <property type="project" value="UniProtKB-UniRule"/>
</dbReference>
<feature type="domain" description="Protein N-terminal glutamine amidohydrolase alpha beta roll" evidence="9">
    <location>
        <begin position="6"/>
        <end position="187"/>
    </location>
</feature>
<accession>R4X8J9</accession>
<dbReference type="GO" id="GO:0008418">
    <property type="term" value="F:protein-N-terminal asparagine amidohydrolase activity"/>
    <property type="evidence" value="ECO:0007669"/>
    <property type="project" value="UniProtKB-UniRule"/>
</dbReference>
<dbReference type="VEuPathDB" id="FungiDB:TAPDE_001480"/>
<dbReference type="InterPro" id="IPR037132">
    <property type="entry name" value="N_Gln_amidohydro_ab_roll_sf"/>
</dbReference>
<evidence type="ECO:0000313" key="11">
    <source>
        <dbReference type="Proteomes" id="UP000013776"/>
    </source>
</evidence>
<dbReference type="PANTHER" id="PTHR13035">
    <property type="entry name" value="PROTEIN N-TERMINAL GLUTAMINE AMIDOHYDROLASE"/>
    <property type="match status" value="1"/>
</dbReference>
<comment type="caution">
    <text evidence="10">The sequence shown here is derived from an EMBL/GenBank/DDBJ whole genome shotgun (WGS) entry which is preliminary data.</text>
</comment>
<comment type="similarity">
    <text evidence="1 8">Belongs to the NTAQ1 family.</text>
</comment>
<name>R4X8J9_TAPDE</name>
<dbReference type="GO" id="GO:0005634">
    <property type="term" value="C:nucleus"/>
    <property type="evidence" value="ECO:0007669"/>
    <property type="project" value="TreeGrafter"/>
</dbReference>
<evidence type="ECO:0000256" key="7">
    <source>
        <dbReference type="ARBA" id="ARBA00048768"/>
    </source>
</evidence>
<evidence type="ECO:0000256" key="6">
    <source>
        <dbReference type="ARBA" id="ARBA00029677"/>
    </source>
</evidence>
<evidence type="ECO:0000256" key="4">
    <source>
        <dbReference type="ARBA" id="ARBA00021247"/>
    </source>
</evidence>
<comment type="function">
    <text evidence="8">Mediates the side-chain deamidation of N-terminal glutamine residues to glutamate, an important step in N-end rule pathway of protein degradation. Conversion of the resulting N-terminal glutamine to glutamate renders the protein susceptible to arginylation, polyubiquitination and degradation as specified by the N-end rule. Does not act on substrates with internal or C-terminal glutamine and does not act on non-glutamine residues in any position.</text>
</comment>
<comment type="subunit">
    <text evidence="2 8">Monomer.</text>
</comment>
<dbReference type="Proteomes" id="UP000013776">
    <property type="component" value="Unassembled WGS sequence"/>
</dbReference>
<dbReference type="OrthoDB" id="191192at2759"/>
<dbReference type="eggNOG" id="KOG3261">
    <property type="taxonomic scope" value="Eukaryota"/>
</dbReference>
<evidence type="ECO:0000256" key="2">
    <source>
        <dbReference type="ARBA" id="ARBA00011245"/>
    </source>
</evidence>
<evidence type="ECO:0000259" key="9">
    <source>
        <dbReference type="Pfam" id="PF09764"/>
    </source>
</evidence>
<evidence type="ECO:0000313" key="10">
    <source>
        <dbReference type="EMBL" id="CCG81665.1"/>
    </source>
</evidence>
<evidence type="ECO:0000256" key="1">
    <source>
        <dbReference type="ARBA" id="ARBA00008985"/>
    </source>
</evidence>
<organism evidence="10 11">
    <name type="scientific">Taphrina deformans (strain PYCC 5710 / ATCC 11124 / CBS 356.35 / IMI 108563 / JCM 9778 / NBRC 8474)</name>
    <name type="common">Peach leaf curl fungus</name>
    <name type="synonym">Lalaria deformans</name>
    <dbReference type="NCBI Taxonomy" id="1097556"/>
    <lineage>
        <taxon>Eukaryota</taxon>
        <taxon>Fungi</taxon>
        <taxon>Dikarya</taxon>
        <taxon>Ascomycota</taxon>
        <taxon>Taphrinomycotina</taxon>
        <taxon>Taphrinomycetes</taxon>
        <taxon>Taphrinales</taxon>
        <taxon>Taphrinaceae</taxon>
        <taxon>Taphrina</taxon>
    </lineage>
</organism>
<evidence type="ECO:0000256" key="3">
    <source>
        <dbReference type="ARBA" id="ARBA00012718"/>
    </source>
</evidence>
<dbReference type="EC" id="3.5.1.122" evidence="3 8"/>
<evidence type="ECO:0000256" key="5">
    <source>
        <dbReference type="ARBA" id="ARBA00022801"/>
    </source>
</evidence>
<gene>
    <name evidence="10" type="ORF">TAPDE_001480</name>
</gene>
<evidence type="ECO:0000256" key="8">
    <source>
        <dbReference type="RuleBase" id="RU367082"/>
    </source>
</evidence>
<dbReference type="GO" id="GO:0005829">
    <property type="term" value="C:cytosol"/>
    <property type="evidence" value="ECO:0007669"/>
    <property type="project" value="TreeGrafter"/>
</dbReference>
<protein>
    <recommendedName>
        <fullName evidence="4 8">Protein N-terminal glutamine amidohydrolase</fullName>
        <ecNumber evidence="3 8">3.5.1.122</ecNumber>
    </recommendedName>
    <alternativeName>
        <fullName evidence="6 8">Protein NH2-terminal glutamine deamidase</fullName>
    </alternativeName>
</protein>
<dbReference type="PANTHER" id="PTHR13035:SF0">
    <property type="entry name" value="PROTEIN N-TERMINAL GLUTAMINE AMIDOHYDROLASE"/>
    <property type="match status" value="1"/>
</dbReference>
<comment type="catalytic activity">
    <reaction evidence="7 8">
        <text>N-terminal L-glutaminyl-[protein] + H2O = N-terminal L-glutamyl-[protein] + NH4(+)</text>
        <dbReference type="Rhea" id="RHEA:50680"/>
        <dbReference type="Rhea" id="RHEA-COMP:12668"/>
        <dbReference type="Rhea" id="RHEA-COMP:12777"/>
        <dbReference type="ChEBI" id="CHEBI:15377"/>
        <dbReference type="ChEBI" id="CHEBI:28938"/>
        <dbReference type="ChEBI" id="CHEBI:64721"/>
        <dbReference type="ChEBI" id="CHEBI:64722"/>
        <dbReference type="EC" id="3.5.1.122"/>
    </reaction>
</comment>
<proteinExistence type="inferred from homology"/>
<keyword evidence="11" id="KW-1185">Reference proteome</keyword>
<reference evidence="10 11" key="1">
    <citation type="journal article" date="2013" name="MBio">
        <title>Genome sequencing of the plant pathogen Taphrina deformans, the causal agent of peach leaf curl.</title>
        <authorList>
            <person name="Cisse O.H."/>
            <person name="Almeida J.M.G.C.F."/>
            <person name="Fonseca A."/>
            <person name="Kumar A.A."/>
            <person name="Salojaervi J."/>
            <person name="Overmyer K."/>
            <person name="Hauser P.M."/>
            <person name="Pagni M."/>
        </authorList>
    </citation>
    <scope>NUCLEOTIDE SEQUENCE [LARGE SCALE GENOMIC DNA]</scope>
    <source>
        <strain evidence="11">PYCC 5710 / ATCC 11124 / CBS 356.35 / IMI 108563 / JCM 9778 / NBRC 8474</strain>
    </source>
</reference>
<keyword evidence="5 8" id="KW-0378">Hydrolase</keyword>
<dbReference type="AlphaFoldDB" id="R4X8J9"/>
<dbReference type="InterPro" id="IPR039733">
    <property type="entry name" value="NTAQ1"/>
</dbReference>
<dbReference type="EMBL" id="CAHR02000054">
    <property type="protein sequence ID" value="CCG81665.1"/>
    <property type="molecule type" value="Genomic_DNA"/>
</dbReference>
<dbReference type="Gene3D" id="3.10.620.10">
    <property type="entry name" value="Protein N-terminal glutamine amidohydrolase, alpha beta roll"/>
    <property type="match status" value="1"/>
</dbReference>
<dbReference type="Pfam" id="PF09764">
    <property type="entry name" value="Nt_Gln_amidase"/>
    <property type="match status" value="1"/>
</dbReference>
<sequence>MIPYAHTSHYCEENVWHLAKQKEPEGGYGFVVIISNENRTVPFWRHRSSITPENPEGMVIWDYHVIYIHDDQVYDYDSDVPFPCPVWDYIEQVLGVLRTPTLPDELWKLYRIIPAPVYLKKFASDRSHMLLDGKYLRTPPSTPCIVGEGGVTMNLMQNVLMRFFDVDREEPLPMTMGHVHYETSFIDLCRSLMDEDEDDDDFLDSESSRMQT</sequence>
<dbReference type="InterPro" id="IPR023128">
    <property type="entry name" value="Prot_N_Gln_amidohydro_ab_roll"/>
</dbReference>